<name>A0A165DWN5_EXIGL</name>
<dbReference type="InParanoid" id="A0A165DWN5"/>
<dbReference type="OrthoDB" id="3264586at2759"/>
<accession>A0A165DWN5</accession>
<dbReference type="AlphaFoldDB" id="A0A165DWN5"/>
<organism evidence="2 3">
    <name type="scientific">Exidia glandulosa HHB12029</name>
    <dbReference type="NCBI Taxonomy" id="1314781"/>
    <lineage>
        <taxon>Eukaryota</taxon>
        <taxon>Fungi</taxon>
        <taxon>Dikarya</taxon>
        <taxon>Basidiomycota</taxon>
        <taxon>Agaricomycotina</taxon>
        <taxon>Agaricomycetes</taxon>
        <taxon>Auriculariales</taxon>
        <taxon>Exidiaceae</taxon>
        <taxon>Exidia</taxon>
    </lineage>
</organism>
<reference evidence="2 3" key="1">
    <citation type="journal article" date="2016" name="Mol. Biol. Evol.">
        <title>Comparative Genomics of Early-Diverging Mushroom-Forming Fungi Provides Insights into the Origins of Lignocellulose Decay Capabilities.</title>
        <authorList>
            <person name="Nagy L.G."/>
            <person name="Riley R."/>
            <person name="Tritt A."/>
            <person name="Adam C."/>
            <person name="Daum C."/>
            <person name="Floudas D."/>
            <person name="Sun H."/>
            <person name="Yadav J.S."/>
            <person name="Pangilinan J."/>
            <person name="Larsson K.H."/>
            <person name="Matsuura K."/>
            <person name="Barry K."/>
            <person name="Labutti K."/>
            <person name="Kuo R."/>
            <person name="Ohm R.A."/>
            <person name="Bhattacharya S.S."/>
            <person name="Shirouzu T."/>
            <person name="Yoshinaga Y."/>
            <person name="Martin F.M."/>
            <person name="Grigoriev I.V."/>
            <person name="Hibbett D.S."/>
        </authorList>
    </citation>
    <scope>NUCLEOTIDE SEQUENCE [LARGE SCALE GENOMIC DNA]</scope>
    <source>
        <strain evidence="2 3">HHB12029</strain>
    </source>
</reference>
<feature type="compositionally biased region" description="Acidic residues" evidence="1">
    <location>
        <begin position="33"/>
        <end position="50"/>
    </location>
</feature>
<dbReference type="EMBL" id="KV426185">
    <property type="protein sequence ID" value="KZV85533.1"/>
    <property type="molecule type" value="Genomic_DNA"/>
</dbReference>
<evidence type="ECO:0000313" key="3">
    <source>
        <dbReference type="Proteomes" id="UP000077266"/>
    </source>
</evidence>
<evidence type="ECO:0000313" key="2">
    <source>
        <dbReference type="EMBL" id="KZV85533.1"/>
    </source>
</evidence>
<gene>
    <name evidence="2" type="ORF">EXIGLDRAFT_775480</name>
</gene>
<protein>
    <submittedName>
        <fullName evidence="2">Uncharacterized protein</fullName>
    </submittedName>
</protein>
<sequence>MAVVQDAWPSRMRQDTQRAPSRSRALTVPYYQDIEDNDDENSEAEEDGSDDKDGGLLQMLSMLSEIKKKKAAKLSSAYLQQKKARFKDARADAKELKSAGTAYIRQCVEAANAMGKDDTQPDDLIRAMNDLFVQAAQHDLTKHADGFMEDLSTRRVANVAETADVVTNFNGRRTHLRRQLKRKAKLDYEQQIEQAQIATNARELIKGYKKLISAGTRSSEQ</sequence>
<dbReference type="Proteomes" id="UP000077266">
    <property type="component" value="Unassembled WGS sequence"/>
</dbReference>
<evidence type="ECO:0000256" key="1">
    <source>
        <dbReference type="SAM" id="MobiDB-lite"/>
    </source>
</evidence>
<feature type="region of interest" description="Disordered" evidence="1">
    <location>
        <begin position="1"/>
        <end position="54"/>
    </location>
</feature>
<proteinExistence type="predicted"/>
<keyword evidence="3" id="KW-1185">Reference proteome</keyword>